<sequence>MSIRPWHKLPPEPLADAKVFTLHRERACPPEAEAANEAAARDFYVIHAPDWVNVIPVTPDGEVVLVEQYRHGIHHVTLEIPGGMVDATDATPAVAAARELEEETGYVAATIEPLGYCHPNPAIQNNRCHSFVARGARKLKPTRFDGNESLAVRLVPLETIPTLITTGQITHALVIVAFHRLSLVNPILPNVSG</sequence>
<comment type="cofactor">
    <cofactor evidence="2">
        <name>Mg(2+)</name>
        <dbReference type="ChEBI" id="CHEBI:18420"/>
    </cofactor>
</comment>
<dbReference type="InterPro" id="IPR000086">
    <property type="entry name" value="NUDIX_hydrolase_dom"/>
</dbReference>
<evidence type="ECO:0000256" key="5">
    <source>
        <dbReference type="ARBA" id="ARBA00022801"/>
    </source>
</evidence>
<dbReference type="GO" id="GO:0016787">
    <property type="term" value="F:hydrolase activity"/>
    <property type="evidence" value="ECO:0007669"/>
    <property type="project" value="UniProtKB-KW"/>
</dbReference>
<evidence type="ECO:0000313" key="9">
    <source>
        <dbReference type="EMBL" id="QUV92916.1"/>
    </source>
</evidence>
<comment type="catalytic activity">
    <reaction evidence="1">
        <text>GDP-alpha-D-mannose + H2O = alpha-D-mannose 1-phosphate + GMP + 2 H(+)</text>
        <dbReference type="Rhea" id="RHEA:27978"/>
        <dbReference type="ChEBI" id="CHEBI:15377"/>
        <dbReference type="ChEBI" id="CHEBI:15378"/>
        <dbReference type="ChEBI" id="CHEBI:57527"/>
        <dbReference type="ChEBI" id="CHEBI:58115"/>
        <dbReference type="ChEBI" id="CHEBI:58409"/>
    </reaction>
</comment>
<evidence type="ECO:0000256" key="1">
    <source>
        <dbReference type="ARBA" id="ARBA00000847"/>
    </source>
</evidence>
<dbReference type="Pfam" id="PF00293">
    <property type="entry name" value="NUDIX"/>
    <property type="match status" value="1"/>
</dbReference>
<gene>
    <name evidence="9" type="ORF">J8C05_05860</name>
</gene>
<dbReference type="InterPro" id="IPR015797">
    <property type="entry name" value="NUDIX_hydrolase-like_dom_sf"/>
</dbReference>
<evidence type="ECO:0000256" key="7">
    <source>
        <dbReference type="ARBA" id="ARBA00032272"/>
    </source>
</evidence>
<organism evidence="9 10">
    <name type="scientific">Chloracidobacterium sp. N</name>
    <dbReference type="NCBI Taxonomy" id="2821540"/>
    <lineage>
        <taxon>Bacteria</taxon>
        <taxon>Pseudomonadati</taxon>
        <taxon>Acidobacteriota</taxon>
        <taxon>Terriglobia</taxon>
        <taxon>Terriglobales</taxon>
        <taxon>Acidobacteriaceae</taxon>
        <taxon>Chloracidobacterium</taxon>
        <taxon>Chloracidobacterium aggregatum</taxon>
    </lineage>
</organism>
<dbReference type="Proteomes" id="UP000677668">
    <property type="component" value="Chromosome 1"/>
</dbReference>
<evidence type="ECO:0000259" key="8">
    <source>
        <dbReference type="PROSITE" id="PS51462"/>
    </source>
</evidence>
<proteinExistence type="inferred from homology"/>
<comment type="similarity">
    <text evidence="3">Belongs to the Nudix hydrolase family. NudK subfamily.</text>
</comment>
<feature type="domain" description="Nudix hydrolase" evidence="8">
    <location>
        <begin position="47"/>
        <end position="177"/>
    </location>
</feature>
<accession>A0ABX8B078</accession>
<dbReference type="CDD" id="cd03424">
    <property type="entry name" value="NUDIX_ADPRase_Nudt5_UGPPase_Nudt14"/>
    <property type="match status" value="1"/>
</dbReference>
<evidence type="ECO:0000313" key="10">
    <source>
        <dbReference type="Proteomes" id="UP000677668"/>
    </source>
</evidence>
<evidence type="ECO:0000256" key="4">
    <source>
        <dbReference type="ARBA" id="ARBA00016377"/>
    </source>
</evidence>
<evidence type="ECO:0000256" key="6">
    <source>
        <dbReference type="ARBA" id="ARBA00032162"/>
    </source>
</evidence>
<dbReference type="EMBL" id="CP072642">
    <property type="protein sequence ID" value="QUV92916.1"/>
    <property type="molecule type" value="Genomic_DNA"/>
</dbReference>
<dbReference type="PROSITE" id="PS51462">
    <property type="entry name" value="NUDIX"/>
    <property type="match status" value="1"/>
</dbReference>
<dbReference type="PANTHER" id="PTHR11839">
    <property type="entry name" value="UDP/ADP-SUGAR PYROPHOSPHATASE"/>
    <property type="match status" value="1"/>
</dbReference>
<evidence type="ECO:0000256" key="3">
    <source>
        <dbReference type="ARBA" id="ARBA00007275"/>
    </source>
</evidence>
<evidence type="ECO:0000256" key="2">
    <source>
        <dbReference type="ARBA" id="ARBA00001946"/>
    </source>
</evidence>
<dbReference type="RefSeq" id="WP_211421349.1">
    <property type="nucleotide sequence ID" value="NZ_CP072642.1"/>
</dbReference>
<dbReference type="Gene3D" id="3.90.79.10">
    <property type="entry name" value="Nucleoside Triphosphate Pyrophosphohydrolase"/>
    <property type="match status" value="1"/>
</dbReference>
<keyword evidence="10" id="KW-1185">Reference proteome</keyword>
<dbReference type="SUPFAM" id="SSF55811">
    <property type="entry name" value="Nudix"/>
    <property type="match status" value="1"/>
</dbReference>
<keyword evidence="5 9" id="KW-0378">Hydrolase</keyword>
<name>A0ABX8B078_9BACT</name>
<reference evidence="9 10" key="1">
    <citation type="submission" date="2021-03" db="EMBL/GenBank/DDBJ databases">
        <title>Genomic and phenotypic characterization of Chloracidobacterium isolates provides evidence for multiple species.</title>
        <authorList>
            <person name="Saini M.K."/>
            <person name="Costas A.M.G."/>
            <person name="Tank M."/>
            <person name="Bryant D.A."/>
        </authorList>
    </citation>
    <scope>NUCLEOTIDE SEQUENCE [LARGE SCALE GENOMIC DNA]</scope>
    <source>
        <strain evidence="9 10">N</strain>
    </source>
</reference>
<dbReference type="PANTHER" id="PTHR11839:SF18">
    <property type="entry name" value="NUDIX HYDROLASE DOMAIN-CONTAINING PROTEIN"/>
    <property type="match status" value="1"/>
</dbReference>
<protein>
    <recommendedName>
        <fullName evidence="4">GDP-mannose pyrophosphatase</fullName>
    </recommendedName>
    <alternativeName>
        <fullName evidence="6">GDP-mannose hydrolase</fullName>
    </alternativeName>
    <alternativeName>
        <fullName evidence="7">GDPMK</fullName>
    </alternativeName>
</protein>